<feature type="compositionally biased region" description="Low complexity" evidence="8">
    <location>
        <begin position="557"/>
        <end position="572"/>
    </location>
</feature>
<evidence type="ECO:0000256" key="2">
    <source>
        <dbReference type="ARBA" id="ARBA00004613"/>
    </source>
</evidence>
<feature type="region of interest" description="Disordered" evidence="8">
    <location>
        <begin position="190"/>
        <end position="210"/>
    </location>
</feature>
<dbReference type="RefSeq" id="WP_190900960.1">
    <property type="nucleotide sequence ID" value="NZ_JACJTE010000091.1"/>
</dbReference>
<feature type="region of interest" description="Disordered" evidence="8">
    <location>
        <begin position="557"/>
        <end position="576"/>
    </location>
</feature>
<dbReference type="Proteomes" id="UP000604661">
    <property type="component" value="Unassembled WGS sequence"/>
</dbReference>
<dbReference type="EMBL" id="JACJTE010000091">
    <property type="protein sequence ID" value="MBD2565514.1"/>
    <property type="molecule type" value="Genomic_DNA"/>
</dbReference>
<dbReference type="SUPFAM" id="SSF51120">
    <property type="entry name" value="beta-Roll"/>
    <property type="match status" value="5"/>
</dbReference>
<evidence type="ECO:0000256" key="3">
    <source>
        <dbReference type="ARBA" id="ARBA00022525"/>
    </source>
</evidence>
<keyword evidence="3" id="KW-0964">Secreted</keyword>
<evidence type="ECO:0000256" key="6">
    <source>
        <dbReference type="ARBA" id="ARBA00023026"/>
    </source>
</evidence>
<sequence length="928" mass="94920">MANIIGTKGNDNLLGSSQEDTIKGLAGNDTITGNEGNDTLTGGGGKDQFVYNLRSLGAYTDIITDFGGVGKDVNPSAGVIAEVDTLTFQGDGFTARNLLLTQNGSNLEIIFEAVSSYPLVILQNFALENLQNLSKSTGATVDLGNILFDGQTSITDSFDVFNANSTQSTIFNKNTVTFLNDLDNNVKGFDNSDDVINGQRGDDSLDGKSGNDILRGGAGNDTLIGGAGDDTLGDNYRGNSSGNNLLSGGVGDDYLIASSSTGDNLLSGGDGNDSLYASYAEGNNTLNGGNGDDILTGGNGDDILTGGGGKDKFVYNDYYQPTPTYTITDFGGIGKGTNPTAGVIAEVDTIAFQGNGFTAQNLLLTQNGNNLEITFEKGGSPKVILQNFALENLENLSKSTGAAVDLGNILFDGQTSITDSFDVFNANSTQSTIFNKNTVTFLNDLDNNVKGFDKSDDLINGQGGNDSLDGLSGNDMLRGGMGNDTLIGGAGNDSLVGGTGNETWKNYRDNNTLRVYTGNDSLVGGTGNDILNVDYSTSNNTLNGGAGNDSLSAGATSGNNLLSGGDGNDSLNASDRYDNSGGSGGAIFSSGNNTLNGGAGDDSLSANGSGDNLLFGGDGNDSLDASGSEDRFAFFVPSGNNTLIGGAGDDSLSAGFSSGDNFLSGGDGNDSLDASGRYGYGLIPSSGNNTLNGGAGDDSLSATLSVGNNFLSGGDGNDTIDVSTIFTDTIPYFSVTDLVTQTVDGGKGDDLLFYNSSDDATKGITSTFNATTNIGSITAGKNQVSYKDIERLNVLGTGYDDLIVGSNGNDILTGGEGNDSLYGGAGTDTFSFNSFNEGVDTIYGFSATNELIHVSAAGFGGGLSPGSLETSQFTLGASATTNTQRFIYNTATGALFFDLDGSASEFTQLQFAKLSGGLSLTENNFVVV</sequence>
<dbReference type="InterPro" id="IPR001343">
    <property type="entry name" value="Hemolysn_Ca-bd"/>
</dbReference>
<keyword evidence="4" id="KW-0800">Toxin</keyword>
<protein>
    <submittedName>
        <fullName evidence="9">Calcium-binding protein</fullName>
    </submittedName>
</protein>
<dbReference type="Pfam" id="PF00353">
    <property type="entry name" value="HemolysinCabind"/>
    <property type="match status" value="16"/>
</dbReference>
<keyword evidence="10" id="KW-1185">Reference proteome</keyword>
<reference evidence="9 10" key="1">
    <citation type="journal article" date="2020" name="ISME J.">
        <title>Comparative genomics reveals insights into cyanobacterial evolution and habitat adaptation.</title>
        <authorList>
            <person name="Chen M.Y."/>
            <person name="Teng W.K."/>
            <person name="Zhao L."/>
            <person name="Hu C.X."/>
            <person name="Zhou Y.K."/>
            <person name="Han B.P."/>
            <person name="Song L.R."/>
            <person name="Shu W.S."/>
        </authorList>
    </citation>
    <scope>NUCLEOTIDE SEQUENCE [LARGE SCALE GENOMIC DNA]</scope>
    <source>
        <strain evidence="9 10">FACHB-391</strain>
    </source>
</reference>
<name>A0ABR8F701_NOSLI</name>
<gene>
    <name evidence="9" type="ORF">H6G95_34105</name>
</gene>
<evidence type="ECO:0000256" key="4">
    <source>
        <dbReference type="ARBA" id="ARBA00022656"/>
    </source>
</evidence>
<keyword evidence="6" id="KW-0843">Virulence</keyword>
<dbReference type="InterPro" id="IPR018511">
    <property type="entry name" value="Hemolysin-typ_Ca-bd_CS"/>
</dbReference>
<evidence type="ECO:0000256" key="1">
    <source>
        <dbReference type="ARBA" id="ARBA00004370"/>
    </source>
</evidence>
<comment type="caution">
    <text evidence="9">The sequence shown here is derived from an EMBL/GenBank/DDBJ whole genome shotgun (WGS) entry which is preliminary data.</text>
</comment>
<dbReference type="Gene3D" id="2.150.10.10">
    <property type="entry name" value="Serralysin-like metalloprotease, C-terminal"/>
    <property type="match status" value="6"/>
</dbReference>
<dbReference type="InterPro" id="IPR011049">
    <property type="entry name" value="Serralysin-like_metalloprot_C"/>
</dbReference>
<dbReference type="PANTHER" id="PTHR38340:SF1">
    <property type="entry name" value="S-LAYER PROTEIN"/>
    <property type="match status" value="1"/>
</dbReference>
<comment type="subcellular location">
    <subcellularLocation>
        <location evidence="1">Membrane</location>
    </subcellularLocation>
    <subcellularLocation>
        <location evidence="2">Secreted</location>
    </subcellularLocation>
</comment>
<dbReference type="InterPro" id="IPR050557">
    <property type="entry name" value="RTX_toxin/Mannuronan_C5-epim"/>
</dbReference>
<dbReference type="PRINTS" id="PR00313">
    <property type="entry name" value="CABNDNGRPT"/>
</dbReference>
<dbReference type="PRINTS" id="PR01488">
    <property type="entry name" value="RTXTOXINA"/>
</dbReference>
<dbReference type="PROSITE" id="PS00330">
    <property type="entry name" value="HEMOLYSIN_CALCIUM"/>
    <property type="match status" value="8"/>
</dbReference>
<proteinExistence type="predicted"/>
<evidence type="ECO:0000256" key="8">
    <source>
        <dbReference type="SAM" id="MobiDB-lite"/>
    </source>
</evidence>
<dbReference type="InterPro" id="IPR003995">
    <property type="entry name" value="RTX_toxin_determinant-A"/>
</dbReference>
<evidence type="ECO:0000256" key="7">
    <source>
        <dbReference type="ARBA" id="ARBA00023136"/>
    </source>
</evidence>
<evidence type="ECO:0000313" key="9">
    <source>
        <dbReference type="EMBL" id="MBD2565514.1"/>
    </source>
</evidence>
<keyword evidence="5" id="KW-0677">Repeat</keyword>
<dbReference type="Gene3D" id="2.160.20.160">
    <property type="match status" value="1"/>
</dbReference>
<organism evidence="9 10">
    <name type="scientific">Nostoc linckia FACHB-391</name>
    <dbReference type="NCBI Taxonomy" id="2692906"/>
    <lineage>
        <taxon>Bacteria</taxon>
        <taxon>Bacillati</taxon>
        <taxon>Cyanobacteriota</taxon>
        <taxon>Cyanophyceae</taxon>
        <taxon>Nostocales</taxon>
        <taxon>Nostocaceae</taxon>
        <taxon>Nostoc</taxon>
    </lineage>
</organism>
<accession>A0ABR8F701</accession>
<evidence type="ECO:0000313" key="10">
    <source>
        <dbReference type="Proteomes" id="UP000604661"/>
    </source>
</evidence>
<evidence type="ECO:0000256" key="5">
    <source>
        <dbReference type="ARBA" id="ARBA00022737"/>
    </source>
</evidence>
<keyword evidence="7" id="KW-0472">Membrane</keyword>
<dbReference type="PANTHER" id="PTHR38340">
    <property type="entry name" value="S-LAYER PROTEIN"/>
    <property type="match status" value="1"/>
</dbReference>